<reference evidence="1" key="2">
    <citation type="journal article" date="2015" name="Fish Shellfish Immunol.">
        <title>Early steps in the European eel (Anguilla anguilla)-Vibrio vulnificus interaction in the gills: Role of the RtxA13 toxin.</title>
        <authorList>
            <person name="Callol A."/>
            <person name="Pajuelo D."/>
            <person name="Ebbesson L."/>
            <person name="Teles M."/>
            <person name="MacKenzie S."/>
            <person name="Amaro C."/>
        </authorList>
    </citation>
    <scope>NUCLEOTIDE SEQUENCE</scope>
</reference>
<evidence type="ECO:0000313" key="1">
    <source>
        <dbReference type="EMBL" id="JAH23991.1"/>
    </source>
</evidence>
<name>A0A0E9R4B0_ANGAN</name>
<dbReference type="AlphaFoldDB" id="A0A0E9R4B0"/>
<sequence length="44" mass="5192">MEPDPRWVIWLRISLWSVCFEVVSKLFGYQSVISRVMYGSQLAN</sequence>
<organism evidence="1">
    <name type="scientific">Anguilla anguilla</name>
    <name type="common">European freshwater eel</name>
    <name type="synonym">Muraena anguilla</name>
    <dbReference type="NCBI Taxonomy" id="7936"/>
    <lineage>
        <taxon>Eukaryota</taxon>
        <taxon>Metazoa</taxon>
        <taxon>Chordata</taxon>
        <taxon>Craniata</taxon>
        <taxon>Vertebrata</taxon>
        <taxon>Euteleostomi</taxon>
        <taxon>Actinopterygii</taxon>
        <taxon>Neopterygii</taxon>
        <taxon>Teleostei</taxon>
        <taxon>Anguilliformes</taxon>
        <taxon>Anguillidae</taxon>
        <taxon>Anguilla</taxon>
    </lineage>
</organism>
<reference evidence="1" key="1">
    <citation type="submission" date="2014-11" db="EMBL/GenBank/DDBJ databases">
        <authorList>
            <person name="Amaro Gonzalez C."/>
        </authorList>
    </citation>
    <scope>NUCLEOTIDE SEQUENCE</scope>
</reference>
<proteinExistence type="predicted"/>
<accession>A0A0E9R4B0</accession>
<protein>
    <submittedName>
        <fullName evidence="1">Uncharacterized protein</fullName>
    </submittedName>
</protein>
<dbReference type="EMBL" id="GBXM01084586">
    <property type="protein sequence ID" value="JAH23991.1"/>
    <property type="molecule type" value="Transcribed_RNA"/>
</dbReference>